<dbReference type="EMBL" id="JBGUAW010000006">
    <property type="protein sequence ID" value="MFA9461136.1"/>
    <property type="molecule type" value="Genomic_DNA"/>
</dbReference>
<name>A0ABV4TYA0_9GAMM</name>
<accession>A0ABV4TYA0</accession>
<dbReference type="Proteomes" id="UP001575181">
    <property type="component" value="Unassembled WGS sequence"/>
</dbReference>
<proteinExistence type="predicted"/>
<protein>
    <submittedName>
        <fullName evidence="1">Uncharacterized protein</fullName>
    </submittedName>
</protein>
<dbReference type="RefSeq" id="WP_373655922.1">
    <property type="nucleotide sequence ID" value="NZ_JBGUAW010000006.1"/>
</dbReference>
<organism evidence="1 2">
    <name type="scientific">Thiohalorhabdus methylotrophus</name>
    <dbReference type="NCBI Taxonomy" id="3242694"/>
    <lineage>
        <taxon>Bacteria</taxon>
        <taxon>Pseudomonadati</taxon>
        <taxon>Pseudomonadota</taxon>
        <taxon>Gammaproteobacteria</taxon>
        <taxon>Thiohalorhabdales</taxon>
        <taxon>Thiohalorhabdaceae</taxon>
        <taxon>Thiohalorhabdus</taxon>
    </lineage>
</organism>
<comment type="caution">
    <text evidence="1">The sequence shown here is derived from an EMBL/GenBank/DDBJ whole genome shotgun (WGS) entry which is preliminary data.</text>
</comment>
<gene>
    <name evidence="1" type="ORF">ACERLL_09900</name>
</gene>
<evidence type="ECO:0000313" key="1">
    <source>
        <dbReference type="EMBL" id="MFA9461136.1"/>
    </source>
</evidence>
<evidence type="ECO:0000313" key="2">
    <source>
        <dbReference type="Proteomes" id="UP001575181"/>
    </source>
</evidence>
<reference evidence="1 2" key="1">
    <citation type="submission" date="2024-08" db="EMBL/GenBank/DDBJ databases">
        <title>Whole-genome sequencing of halo(alkali)philic microorganisms from hypersaline lakes.</title>
        <authorList>
            <person name="Sorokin D.Y."/>
            <person name="Merkel A.Y."/>
            <person name="Messina E."/>
            <person name="Yakimov M."/>
        </authorList>
    </citation>
    <scope>NUCLEOTIDE SEQUENCE [LARGE SCALE GENOMIC DNA]</scope>
    <source>
        <strain evidence="1 2">Cl-TMA</strain>
    </source>
</reference>
<sequence length="136" mass="15283">MLDNLMRRVDDPSVRDLQLKATPDNRLELSGKKKKGVWVGFQATFQMAPPHAQEHGQSLALTLEKADPFFARNALLDTLADVDGVQVQEERVLVDLGSLIEQNDWGRRVPKALRDRLRIADVSTQDGRINLRVGIT</sequence>
<keyword evidence="2" id="KW-1185">Reference proteome</keyword>